<dbReference type="EMBL" id="CM051396">
    <property type="protein sequence ID" value="KAJ4723208.1"/>
    <property type="molecule type" value="Genomic_DNA"/>
</dbReference>
<evidence type="ECO:0000313" key="2">
    <source>
        <dbReference type="Proteomes" id="UP001164539"/>
    </source>
</evidence>
<proteinExistence type="predicted"/>
<keyword evidence="2" id="KW-1185">Reference proteome</keyword>
<gene>
    <name evidence="1" type="ORF">OWV82_006604</name>
</gene>
<evidence type="ECO:0000313" key="1">
    <source>
        <dbReference type="EMBL" id="KAJ4723208.1"/>
    </source>
</evidence>
<organism evidence="1 2">
    <name type="scientific">Melia azedarach</name>
    <name type="common">Chinaberry tree</name>
    <dbReference type="NCBI Taxonomy" id="155640"/>
    <lineage>
        <taxon>Eukaryota</taxon>
        <taxon>Viridiplantae</taxon>
        <taxon>Streptophyta</taxon>
        <taxon>Embryophyta</taxon>
        <taxon>Tracheophyta</taxon>
        <taxon>Spermatophyta</taxon>
        <taxon>Magnoliopsida</taxon>
        <taxon>eudicotyledons</taxon>
        <taxon>Gunneridae</taxon>
        <taxon>Pentapetalae</taxon>
        <taxon>rosids</taxon>
        <taxon>malvids</taxon>
        <taxon>Sapindales</taxon>
        <taxon>Meliaceae</taxon>
        <taxon>Melia</taxon>
    </lineage>
</organism>
<comment type="caution">
    <text evidence="1">The sequence shown here is derived from an EMBL/GenBank/DDBJ whole genome shotgun (WGS) entry which is preliminary data.</text>
</comment>
<dbReference type="Proteomes" id="UP001164539">
    <property type="component" value="Chromosome 3"/>
</dbReference>
<sequence>MRMRGRGLVFRSTTKTKSFQSSSHKPSKAKTLTESHFISLIHSSKSTKQLRQIHAQILRHKHNLSLSSYITTQLISAASLRKSVDYSLAIFNYCFTPKNLHVFNALIRGLFQNSRFHSSLSHFIVMMRLGIKPDGLTYPFVLKSVASLCTTGLARALHCLILKCGFEFDAFVRVSLVDMYVKLERIRLALKVFDESPDRNKSEGVLLWNMLINGCGKVGDLEKAMELFEAMPGKNVVSWSSLIDGFMRNGDLKKARELFEQMPEKNVVSWTTMVNGFLLNGESEKALAMFFQMLDEGVRANDHAIASALSACAKVGALEAGVRVHNYISSNGFVLNGAIGTALVNMYAKCGNIEAASLVFGETKQKDLLTWTAMIWGWAIHGRYERAIQCFKQMMYSDVKPDGTVFLAILTACLYAGQLDMAFNFFNSMKLDYFIQPSMKHYTVIVNLLGRVGRLDEALKFIRKMPMTPDYVIWGTLFSACRAHKNIKISKIALGRLLQLEPKDPGSYVFLSNVYAALGRWKDAKRVRTLMKNRNVEKDPAWSYIELDGKVHAFVAGDHGHMDAKEIYLKLEDIVAGAKEHGYKPGAERVLHNIDEEESEKVLGHHSEKLALAFGLIQTAPGVTIRIVKDHRVCRHCHFIMKYASKMSQREIILRDIKRFHHFKDGNCSCGDYW</sequence>
<accession>A0ACC1YJB7</accession>
<reference evidence="1 2" key="1">
    <citation type="journal article" date="2023" name="Science">
        <title>Complex scaffold remodeling in plant triterpene biosynthesis.</title>
        <authorList>
            <person name="De La Pena R."/>
            <person name="Hodgson H."/>
            <person name="Liu J.C."/>
            <person name="Stephenson M.J."/>
            <person name="Martin A.C."/>
            <person name="Owen C."/>
            <person name="Harkess A."/>
            <person name="Leebens-Mack J."/>
            <person name="Jimenez L.E."/>
            <person name="Osbourn A."/>
            <person name="Sattely E.S."/>
        </authorList>
    </citation>
    <scope>NUCLEOTIDE SEQUENCE [LARGE SCALE GENOMIC DNA]</scope>
    <source>
        <strain evidence="2">cv. JPN11</strain>
        <tissue evidence="1">Leaf</tissue>
    </source>
</reference>
<protein>
    <submittedName>
        <fullName evidence="1">Pentatricopeptide repeat-containing protein</fullName>
    </submittedName>
</protein>
<name>A0ACC1YJB7_MELAZ</name>